<proteinExistence type="predicted"/>
<dbReference type="SUPFAM" id="SSF49785">
    <property type="entry name" value="Galactose-binding domain-like"/>
    <property type="match status" value="1"/>
</dbReference>
<evidence type="ECO:0000313" key="4">
    <source>
        <dbReference type="Proteomes" id="UP000525298"/>
    </source>
</evidence>
<evidence type="ECO:0000256" key="1">
    <source>
        <dbReference type="SAM" id="Phobius"/>
    </source>
</evidence>
<name>A0A7W0CBY1_9BACT</name>
<keyword evidence="1" id="KW-0812">Transmembrane</keyword>
<dbReference type="InterPro" id="IPR008979">
    <property type="entry name" value="Galactose-bd-like_sf"/>
</dbReference>
<keyword evidence="1" id="KW-1133">Transmembrane helix</keyword>
<sequence length="296" mass="33464">MFLPAQESGHSGAAGTRLMIEIWITGHILVFFLGCYLFYSFSPGFKNRPAAAQILLVLLATLAASLAIEGAHTLIPGRYPAIRDMAGNFAGTLLYLSFIHRHFPVKLLPLHLAAIVLTAVLVYPVFISIADRAVAIARFPVLADFETPMEKTRFRGGRSLLEISDKYVFQGDHSLRMGFTTQVYSTHALTYIPGNWKGYSRIHAALYNPGKKPVKLHVRIEDRKHARSENQQYTDRYNSSFDLPPGKWKTIKIPLEEIENAPKTRKMNMEQISSIMFFVARQPEPLTLYIDDIRLQ</sequence>
<reference evidence="3 4" key="1">
    <citation type="submission" date="2020-07" db="EMBL/GenBank/DDBJ databases">
        <title>Genomic Encyclopedia of Type Strains, Phase IV (KMG-IV): sequencing the most valuable type-strain genomes for metagenomic binning, comparative biology and taxonomic classification.</title>
        <authorList>
            <person name="Goeker M."/>
        </authorList>
    </citation>
    <scope>NUCLEOTIDE SEQUENCE [LARGE SCALE GENOMIC DNA]</scope>
    <source>
        <strain evidence="3 4">DSM 17721</strain>
    </source>
</reference>
<dbReference type="Pfam" id="PF08547">
    <property type="entry name" value="CIA30"/>
    <property type="match status" value="1"/>
</dbReference>
<dbReference type="AlphaFoldDB" id="A0A7W0CBY1"/>
<dbReference type="InterPro" id="IPR013857">
    <property type="entry name" value="NADH-UbQ_OxRdtase-assoc_prot30"/>
</dbReference>
<feature type="transmembrane region" description="Helical" evidence="1">
    <location>
        <begin position="20"/>
        <end position="39"/>
    </location>
</feature>
<dbReference type="EMBL" id="JACDUS010000013">
    <property type="protein sequence ID" value="MBA2882895.1"/>
    <property type="molecule type" value="Genomic_DNA"/>
</dbReference>
<organism evidence="3 4">
    <name type="scientific">Desulfosalsimonas propionicica</name>
    <dbReference type="NCBI Taxonomy" id="332175"/>
    <lineage>
        <taxon>Bacteria</taxon>
        <taxon>Pseudomonadati</taxon>
        <taxon>Thermodesulfobacteriota</taxon>
        <taxon>Desulfobacteria</taxon>
        <taxon>Desulfobacterales</taxon>
        <taxon>Desulfosalsimonadaceae</taxon>
        <taxon>Desulfosalsimonas</taxon>
    </lineage>
</organism>
<dbReference type="RefSeq" id="WP_181552511.1">
    <property type="nucleotide sequence ID" value="NZ_JACDUS010000013.1"/>
</dbReference>
<feature type="transmembrane region" description="Helical" evidence="1">
    <location>
        <begin position="110"/>
        <end position="130"/>
    </location>
</feature>
<feature type="domain" description="NADH:ubiquinone oxidoreductase intermediate-associated protein 30" evidence="2">
    <location>
        <begin position="162"/>
        <end position="288"/>
    </location>
</feature>
<comment type="caution">
    <text evidence="3">The sequence shown here is derived from an EMBL/GenBank/DDBJ whole genome shotgun (WGS) entry which is preliminary data.</text>
</comment>
<evidence type="ECO:0000313" key="3">
    <source>
        <dbReference type="EMBL" id="MBA2882895.1"/>
    </source>
</evidence>
<protein>
    <recommendedName>
        <fullName evidence="2">NADH:ubiquinone oxidoreductase intermediate-associated protein 30 domain-containing protein</fullName>
    </recommendedName>
</protein>
<evidence type="ECO:0000259" key="2">
    <source>
        <dbReference type="Pfam" id="PF08547"/>
    </source>
</evidence>
<feature type="transmembrane region" description="Helical" evidence="1">
    <location>
        <begin position="51"/>
        <end position="75"/>
    </location>
</feature>
<keyword evidence="4" id="KW-1185">Reference proteome</keyword>
<keyword evidence="1" id="KW-0472">Membrane</keyword>
<gene>
    <name evidence="3" type="ORF">HNR65_003250</name>
</gene>
<dbReference type="Proteomes" id="UP000525298">
    <property type="component" value="Unassembled WGS sequence"/>
</dbReference>
<dbReference type="Gene3D" id="2.60.120.430">
    <property type="entry name" value="Galactose-binding lectin"/>
    <property type="match status" value="1"/>
</dbReference>
<accession>A0A7W0CBY1</accession>